<dbReference type="EC" id="5.3.3.12" evidence="7"/>
<keyword evidence="4" id="KW-0413">Isomerase</keyword>
<evidence type="ECO:0000256" key="6">
    <source>
        <dbReference type="ARBA" id="ARBA00036823"/>
    </source>
</evidence>
<dbReference type="GO" id="GO:0005615">
    <property type="term" value="C:extracellular space"/>
    <property type="evidence" value="ECO:0007669"/>
    <property type="project" value="UniProtKB-KW"/>
</dbReference>
<dbReference type="PANTHER" id="PTHR11954">
    <property type="entry name" value="D-DOPACHROME DECARBOXYLASE"/>
    <property type="match status" value="1"/>
</dbReference>
<dbReference type="Gene3D" id="3.30.429.10">
    <property type="entry name" value="Macrophage Migration Inhibitory Factor"/>
    <property type="match status" value="1"/>
</dbReference>
<keyword evidence="13" id="KW-1185">Reference proteome</keyword>
<dbReference type="AlphaFoldDB" id="A0A2S4K0L4"/>
<dbReference type="GO" id="GO:0050178">
    <property type="term" value="F:phenylpyruvate tautomerase activity"/>
    <property type="evidence" value="ECO:0007669"/>
    <property type="project" value="UniProtKB-EC"/>
</dbReference>
<evidence type="ECO:0000256" key="8">
    <source>
        <dbReference type="ARBA" id="ARBA00039086"/>
    </source>
</evidence>
<dbReference type="InterPro" id="IPR014347">
    <property type="entry name" value="Tautomerase/MIF_sf"/>
</dbReference>
<evidence type="ECO:0000313" key="12">
    <source>
        <dbReference type="EMBL" id="POR05299.1"/>
    </source>
</evidence>
<evidence type="ECO:0000256" key="10">
    <source>
        <dbReference type="ARBA" id="ARBA00041912"/>
    </source>
</evidence>
<comment type="catalytic activity">
    <reaction evidence="5">
        <text>3-phenylpyruvate = enol-phenylpyruvate</text>
        <dbReference type="Rhea" id="RHEA:17097"/>
        <dbReference type="ChEBI" id="CHEBI:16815"/>
        <dbReference type="ChEBI" id="CHEBI:18005"/>
        <dbReference type="EC" id="5.3.2.1"/>
    </reaction>
</comment>
<dbReference type="GO" id="GO:0004167">
    <property type="term" value="F:dopachrome isomerase activity"/>
    <property type="evidence" value="ECO:0007669"/>
    <property type="project" value="UniProtKB-EC"/>
</dbReference>
<comment type="subcellular location">
    <subcellularLocation>
        <location evidence="1">Secreted</location>
    </subcellularLocation>
</comment>
<evidence type="ECO:0000256" key="2">
    <source>
        <dbReference type="ARBA" id="ARBA00022514"/>
    </source>
</evidence>
<evidence type="ECO:0000256" key="1">
    <source>
        <dbReference type="ARBA" id="ARBA00004613"/>
    </source>
</evidence>
<dbReference type="SUPFAM" id="SSF55331">
    <property type="entry name" value="Tautomerase/MIF"/>
    <property type="match status" value="1"/>
</dbReference>
<evidence type="ECO:0000256" key="11">
    <source>
        <dbReference type="ARBA" id="ARBA00042730"/>
    </source>
</evidence>
<keyword evidence="3" id="KW-0964">Secreted</keyword>
<proteinExistence type="predicted"/>
<name>A0A2S4K0L4_9SPIO</name>
<evidence type="ECO:0000256" key="5">
    <source>
        <dbReference type="ARBA" id="ARBA00036735"/>
    </source>
</evidence>
<evidence type="ECO:0000256" key="4">
    <source>
        <dbReference type="ARBA" id="ARBA00023235"/>
    </source>
</evidence>
<dbReference type="Proteomes" id="UP000237350">
    <property type="component" value="Unassembled WGS sequence"/>
</dbReference>
<dbReference type="EMBL" id="LPWH01000004">
    <property type="protein sequence ID" value="POR05299.1"/>
    <property type="molecule type" value="Genomic_DNA"/>
</dbReference>
<comment type="caution">
    <text evidence="12">The sequence shown here is derived from an EMBL/GenBank/DDBJ whole genome shotgun (WGS) entry which is preliminary data.</text>
</comment>
<dbReference type="InterPro" id="IPR001398">
    <property type="entry name" value="Macrophage_inhib_fac"/>
</dbReference>
<evidence type="ECO:0000313" key="13">
    <source>
        <dbReference type="Proteomes" id="UP000237350"/>
    </source>
</evidence>
<dbReference type="PANTHER" id="PTHR11954:SF6">
    <property type="entry name" value="MACROPHAGE MIGRATION INHIBITORY FACTOR"/>
    <property type="match status" value="1"/>
</dbReference>
<protein>
    <recommendedName>
        <fullName evidence="11">L-dopachrome isomerase</fullName>
        <ecNumber evidence="8">5.3.2.1</ecNumber>
        <ecNumber evidence="7">5.3.3.12</ecNumber>
    </recommendedName>
    <alternativeName>
        <fullName evidence="9">L-dopachrome tautomerase</fullName>
    </alternativeName>
    <alternativeName>
        <fullName evidence="10">Phenylpyruvate tautomerase</fullName>
    </alternativeName>
</protein>
<dbReference type="OrthoDB" id="5769863at2"/>
<accession>A0A2S4K0L4</accession>
<sequence>MPVLHITTNQTIPETDRPGVLTAASTTVSEMLGKPESYVMVHLEDCQDLSFGGTSDPTCIMQLKSLGLPEEQTADFSSRLCDFADVHLNVEPDRTYIEFINPPRHMWGYDRHTFQR</sequence>
<dbReference type="GO" id="GO:0005125">
    <property type="term" value="F:cytokine activity"/>
    <property type="evidence" value="ECO:0007669"/>
    <property type="project" value="UniProtKB-KW"/>
</dbReference>
<evidence type="ECO:0000256" key="3">
    <source>
        <dbReference type="ARBA" id="ARBA00022525"/>
    </source>
</evidence>
<gene>
    <name evidence="12" type="ORF">AU468_02085</name>
</gene>
<evidence type="ECO:0000256" key="7">
    <source>
        <dbReference type="ARBA" id="ARBA00038932"/>
    </source>
</evidence>
<evidence type="ECO:0000256" key="9">
    <source>
        <dbReference type="ARBA" id="ARBA00041631"/>
    </source>
</evidence>
<dbReference type="EC" id="5.3.2.1" evidence="8"/>
<keyword evidence="2" id="KW-0202">Cytokine</keyword>
<dbReference type="RefSeq" id="WP_103679294.1">
    <property type="nucleotide sequence ID" value="NZ_LPWH01000004.1"/>
</dbReference>
<dbReference type="Pfam" id="PF01187">
    <property type="entry name" value="MIF"/>
    <property type="match status" value="1"/>
</dbReference>
<organism evidence="12 13">
    <name type="scientific">Alkalispirochaeta sphaeroplastigenens</name>
    <dbReference type="NCBI Taxonomy" id="1187066"/>
    <lineage>
        <taxon>Bacteria</taxon>
        <taxon>Pseudomonadati</taxon>
        <taxon>Spirochaetota</taxon>
        <taxon>Spirochaetia</taxon>
        <taxon>Spirochaetales</taxon>
        <taxon>Spirochaetaceae</taxon>
        <taxon>Alkalispirochaeta</taxon>
    </lineage>
</organism>
<reference evidence="13" key="1">
    <citation type="submission" date="2015-12" db="EMBL/GenBank/DDBJ databases">
        <authorList>
            <person name="Lodha T.D."/>
            <person name="Chintalapati S."/>
            <person name="Chintalapati V.R."/>
            <person name="Sravanthi T."/>
        </authorList>
    </citation>
    <scope>NUCLEOTIDE SEQUENCE [LARGE SCALE GENOMIC DNA]</scope>
    <source>
        <strain evidence="13">JC133</strain>
    </source>
</reference>
<comment type="catalytic activity">
    <reaction evidence="6">
        <text>L-dopachrome = 5,6-dihydroxyindole-2-carboxylate</text>
        <dbReference type="Rhea" id="RHEA:13041"/>
        <dbReference type="ChEBI" id="CHEBI:16875"/>
        <dbReference type="ChEBI" id="CHEBI:57509"/>
        <dbReference type="EC" id="5.3.3.12"/>
    </reaction>
</comment>